<evidence type="ECO:0000313" key="1">
    <source>
        <dbReference type="EMBL" id="CBS89002.1"/>
    </source>
</evidence>
<accession>G7ZAU2</accession>
<proteinExistence type="predicted"/>
<sequence>MMTLSTMERVINVSELVSEIPTSAFSAPRPSTMVRVRINTPTALFDYFFLSSSINLVRAAFLLLYISSKSISINSKALSNLSVSTSSVWAP</sequence>
<dbReference type="HOGENOM" id="CLU_2420676_0_0_5"/>
<dbReference type="KEGG" id="ali:AZOLI_p10793"/>
<evidence type="ECO:0000313" key="2">
    <source>
        <dbReference type="Proteomes" id="UP000005667"/>
    </source>
</evidence>
<keyword evidence="2" id="KW-1185">Reference proteome</keyword>
<protein>
    <submittedName>
        <fullName evidence="1">Uncharacterized protein</fullName>
    </submittedName>
</protein>
<dbReference type="EMBL" id="FQ311869">
    <property type="protein sequence ID" value="CBS89002.1"/>
    <property type="molecule type" value="Genomic_DNA"/>
</dbReference>
<dbReference type="Proteomes" id="UP000005667">
    <property type="component" value="Plasmid AZO_p1"/>
</dbReference>
<reference evidence="2" key="1">
    <citation type="journal article" date="2011" name="PLoS Genet.">
        <title>Azospirillum genomes reveal transition of bacteria from aquatic to terrestrial environments.</title>
        <authorList>
            <person name="Wisniewski-Dye F."/>
            <person name="Borziak K."/>
            <person name="Khalsa-Moyers G."/>
            <person name="Alexandre G."/>
            <person name="Sukharnikov L.O."/>
            <person name="Wuichet K."/>
            <person name="Hurst G.B."/>
            <person name="McDonald W.H."/>
            <person name="Robertson J.S."/>
            <person name="Barbe V."/>
            <person name="Calteau A."/>
            <person name="Rouy Z."/>
            <person name="Mangenot S."/>
            <person name="Prigent-Combaret C."/>
            <person name="Normand P."/>
            <person name="Boyer M."/>
            <person name="Siguier P."/>
            <person name="Dessaux Y."/>
            <person name="Elmerich C."/>
            <person name="Condemine G."/>
            <person name="Krishnen G."/>
            <person name="Kennedy I."/>
            <person name="Paterson A.H."/>
            <person name="Gonzalez V."/>
            <person name="Mavingui P."/>
            <person name="Zhulin I.B."/>
        </authorList>
    </citation>
    <scope>NUCLEOTIDE SEQUENCE [LARGE SCALE GENOMIC DNA]</scope>
    <source>
        <strain evidence="2">4B</strain>
    </source>
</reference>
<organism evidence="1 2">
    <name type="scientific">Azospirillum lipoferum (strain 4B)</name>
    <dbReference type="NCBI Taxonomy" id="862719"/>
    <lineage>
        <taxon>Bacteria</taxon>
        <taxon>Pseudomonadati</taxon>
        <taxon>Pseudomonadota</taxon>
        <taxon>Alphaproteobacteria</taxon>
        <taxon>Rhodospirillales</taxon>
        <taxon>Azospirillaceae</taxon>
        <taxon>Azospirillum</taxon>
    </lineage>
</organism>
<keyword evidence="1" id="KW-0614">Plasmid</keyword>
<name>G7ZAU2_AZOL4</name>
<geneLocation type="plasmid" evidence="1 2">
    <name>AZO_p1</name>
</geneLocation>
<dbReference type="AlphaFoldDB" id="G7ZAU2"/>
<gene>
    <name evidence="1" type="ordered locus">AZOLI_p10793</name>
</gene>